<evidence type="ECO:0008006" key="4">
    <source>
        <dbReference type="Google" id="ProtNLM"/>
    </source>
</evidence>
<feature type="chain" id="PRO_5046814991" description="Secreted protein" evidence="1">
    <location>
        <begin position="21"/>
        <end position="91"/>
    </location>
</feature>
<dbReference type="Proteomes" id="UP001156664">
    <property type="component" value="Unassembled WGS sequence"/>
</dbReference>
<gene>
    <name evidence="2" type="ORF">GCM10007875_25210</name>
</gene>
<keyword evidence="1" id="KW-0732">Signal</keyword>
<evidence type="ECO:0000313" key="3">
    <source>
        <dbReference type="Proteomes" id="UP001156664"/>
    </source>
</evidence>
<comment type="caution">
    <text evidence="2">The sequence shown here is derived from an EMBL/GenBank/DDBJ whole genome shotgun (WGS) entry which is preliminary data.</text>
</comment>
<dbReference type="EMBL" id="BSOJ01000030">
    <property type="protein sequence ID" value="GLR27430.1"/>
    <property type="molecule type" value="Genomic_DNA"/>
</dbReference>
<reference evidence="3" key="1">
    <citation type="journal article" date="2019" name="Int. J. Syst. Evol. Microbiol.">
        <title>The Global Catalogue of Microorganisms (GCM) 10K type strain sequencing project: providing services to taxonomists for standard genome sequencing and annotation.</title>
        <authorList>
            <consortium name="The Broad Institute Genomics Platform"/>
            <consortium name="The Broad Institute Genome Sequencing Center for Infectious Disease"/>
            <person name="Wu L."/>
            <person name="Ma J."/>
        </authorList>
    </citation>
    <scope>NUCLEOTIDE SEQUENCE [LARGE SCALE GENOMIC DNA]</scope>
    <source>
        <strain evidence="3">NBRC 105857</strain>
    </source>
</reference>
<organism evidence="2 3">
    <name type="scientific">Limnobacter litoralis</name>
    <dbReference type="NCBI Taxonomy" id="481366"/>
    <lineage>
        <taxon>Bacteria</taxon>
        <taxon>Pseudomonadati</taxon>
        <taxon>Pseudomonadota</taxon>
        <taxon>Betaproteobacteria</taxon>
        <taxon>Burkholderiales</taxon>
        <taxon>Burkholderiaceae</taxon>
        <taxon>Limnobacter</taxon>
    </lineage>
</organism>
<sequence length="91" mass="10139">MKLSKLPIFLLVALSVQAYASDASLQELSIRSGLSRDQLQEFVSACDSNQLSMYFCAWNSEIASEQELHQVVTDKLRDRPKCQSAVTALSK</sequence>
<keyword evidence="3" id="KW-1185">Reference proteome</keyword>
<proteinExistence type="predicted"/>
<evidence type="ECO:0000313" key="2">
    <source>
        <dbReference type="EMBL" id="GLR27430.1"/>
    </source>
</evidence>
<dbReference type="RefSeq" id="WP_284282214.1">
    <property type="nucleotide sequence ID" value="NZ_BSOJ01000030.1"/>
</dbReference>
<feature type="signal peptide" evidence="1">
    <location>
        <begin position="1"/>
        <end position="20"/>
    </location>
</feature>
<protein>
    <recommendedName>
        <fullName evidence="4">Secreted protein</fullName>
    </recommendedName>
</protein>
<name>A0ABQ5YUF1_9BURK</name>
<accession>A0ABQ5YUF1</accession>
<evidence type="ECO:0000256" key="1">
    <source>
        <dbReference type="SAM" id="SignalP"/>
    </source>
</evidence>